<dbReference type="Proteomes" id="UP001060085">
    <property type="component" value="Linkage Group LG05"/>
</dbReference>
<protein>
    <submittedName>
        <fullName evidence="1">Uncharacterized protein</fullName>
    </submittedName>
</protein>
<name>A0ACC0AQI1_CATRO</name>
<gene>
    <name evidence="1" type="ORF">M9H77_22030</name>
</gene>
<accession>A0ACC0AQI1</accession>
<organism evidence="1 2">
    <name type="scientific">Catharanthus roseus</name>
    <name type="common">Madagascar periwinkle</name>
    <name type="synonym">Vinca rosea</name>
    <dbReference type="NCBI Taxonomy" id="4058"/>
    <lineage>
        <taxon>Eukaryota</taxon>
        <taxon>Viridiplantae</taxon>
        <taxon>Streptophyta</taxon>
        <taxon>Embryophyta</taxon>
        <taxon>Tracheophyta</taxon>
        <taxon>Spermatophyta</taxon>
        <taxon>Magnoliopsida</taxon>
        <taxon>eudicotyledons</taxon>
        <taxon>Gunneridae</taxon>
        <taxon>Pentapetalae</taxon>
        <taxon>asterids</taxon>
        <taxon>lamiids</taxon>
        <taxon>Gentianales</taxon>
        <taxon>Apocynaceae</taxon>
        <taxon>Rauvolfioideae</taxon>
        <taxon>Vinceae</taxon>
        <taxon>Catharanthinae</taxon>
        <taxon>Catharanthus</taxon>
    </lineage>
</organism>
<evidence type="ECO:0000313" key="1">
    <source>
        <dbReference type="EMBL" id="KAI5662707.1"/>
    </source>
</evidence>
<proteinExistence type="predicted"/>
<keyword evidence="2" id="KW-1185">Reference proteome</keyword>
<evidence type="ECO:0000313" key="2">
    <source>
        <dbReference type="Proteomes" id="UP001060085"/>
    </source>
</evidence>
<sequence length="1200" mass="136308">MLSVSPNSITRSSLEEMLDSLRRRDENDKPKDMPPALPSRPRATSRARLPSVKRPLPSGFEADTEDLNSNNIRMEDKNAKGIKGNSFGNKKAKEMEPHESPYVKATEGKECQQRLEKDNGSNVAGSAHSCKPRFRESDWDDNIGYFIKKKLRVWCRLKNRQWELGHIQSTSGEKASVLLSDKNDVTVSIGDILPANPDILEGVDDLIQLSYLNEPSVLHNLQYRFCRDIIYSKAGPVLIAINPFKDIQLYGDEFVTAYRQGLVDSPHVYAIADTAYSEMMREEINQSIIISGESGAGKTETAKIAMQYLAALGGGSSGIECEVLQTSCILEAFGNAKTLRNDNSSRFGKLIEIHFSATGNICGAQIQTFLLEKSRVVQLACGERSYHVFYQLCAGASSELSERLQLKKASEYRYLNQSECFEIHGSDDAQKFHLLTEALSTLRICKEDQENIFEMLAAILWLGNISFHVIDNENHAEVVRDEAVINASSMIGCTVQDLMLVLSTHRIKAGKDEVAKKLTLQQAIDTRDALAKFIYASLFDWLVDEINKSLALGKFCSGRSISILDIYGFESFKKNSFEQFCINYANERLQQHFNRHLFKLEQEEYELDGIDWTKVEFEDNQDCLDLFEKKPIGLISLLDEESNFPKATDLTFGDKLKQHLGTNPCFKGERSGAFSIHHYAGEVLYDTSGFLEKNRDPVHSDIIQLLLSCSRHLSQSFASSLLHPEPQKTGNTSVQSGSVDSQKLTVASKFKGQLFKLMQQLENTTPHFIRCIKPNNKQLPGIYEKDLVLEQLRSCGVLEVVRISRSGYPTRMTHQEFTRRYGFLLPENNASQDPLSASVAILQQFDILPEMYQVGYKKLYFRAGQIGSLEDTRKQVLQGTLEVQKCYRGHRARRYFHELKEGVISLQSFVRGEIARREYNVLVELTEQNTQRKLEKQLSAVVQIQSVIRGWLTRRRFGHLQNSEVLTLDKRRRGRKLSEVMGLPEENLPSALEELQRRVLTAESNLAKKEKENAALREQVQQFEARWFEYEAKMKSMEDTWQKQMTSLQSSLAAAKKTLGADLPAVRPGKPEGSPSPHYYDCEEARTPGEGTPTKHANNGLDVGTGREVNGGLNSVGPLVKEFEQRKQNFDDEAKAIVEVKSEQHPDMELRKLKQRFEEWKKDYKLRLREAKAKLHKLGHSEGEKNRLKWWGKRAKRLHL</sequence>
<comment type="caution">
    <text evidence="1">The sequence shown here is derived from an EMBL/GenBank/DDBJ whole genome shotgun (WGS) entry which is preliminary data.</text>
</comment>
<dbReference type="EMBL" id="CM044705">
    <property type="protein sequence ID" value="KAI5662707.1"/>
    <property type="molecule type" value="Genomic_DNA"/>
</dbReference>
<reference evidence="2" key="1">
    <citation type="journal article" date="2023" name="Nat. Plants">
        <title>Single-cell RNA sequencing provides a high-resolution roadmap for understanding the multicellular compartmentation of specialized metabolism.</title>
        <authorList>
            <person name="Sun S."/>
            <person name="Shen X."/>
            <person name="Li Y."/>
            <person name="Li Y."/>
            <person name="Wang S."/>
            <person name="Li R."/>
            <person name="Zhang H."/>
            <person name="Shen G."/>
            <person name="Guo B."/>
            <person name="Wei J."/>
            <person name="Xu J."/>
            <person name="St-Pierre B."/>
            <person name="Chen S."/>
            <person name="Sun C."/>
        </authorList>
    </citation>
    <scope>NUCLEOTIDE SEQUENCE [LARGE SCALE GENOMIC DNA]</scope>
</reference>